<evidence type="ECO:0000313" key="1">
    <source>
        <dbReference type="EMBL" id="KAI3744508.1"/>
    </source>
</evidence>
<gene>
    <name evidence="1" type="ORF">L1987_57591</name>
</gene>
<reference evidence="1 2" key="2">
    <citation type="journal article" date="2022" name="Mol. Ecol. Resour.">
        <title>The genomes of chicory, endive, great burdock and yacon provide insights into Asteraceae paleo-polyploidization history and plant inulin production.</title>
        <authorList>
            <person name="Fan W."/>
            <person name="Wang S."/>
            <person name="Wang H."/>
            <person name="Wang A."/>
            <person name="Jiang F."/>
            <person name="Liu H."/>
            <person name="Zhao H."/>
            <person name="Xu D."/>
            <person name="Zhang Y."/>
        </authorList>
    </citation>
    <scope>NUCLEOTIDE SEQUENCE [LARGE SCALE GENOMIC DNA]</scope>
    <source>
        <strain evidence="2">cv. Yunnan</strain>
        <tissue evidence="1">Leaves</tissue>
    </source>
</reference>
<comment type="caution">
    <text evidence="1">The sequence shown here is derived from an EMBL/GenBank/DDBJ whole genome shotgun (WGS) entry which is preliminary data.</text>
</comment>
<proteinExistence type="predicted"/>
<reference evidence="2" key="1">
    <citation type="journal article" date="2022" name="Mol. Ecol. Resour.">
        <title>The genomes of chicory, endive, great burdock and yacon provide insights into Asteraceae palaeo-polyploidization history and plant inulin production.</title>
        <authorList>
            <person name="Fan W."/>
            <person name="Wang S."/>
            <person name="Wang H."/>
            <person name="Wang A."/>
            <person name="Jiang F."/>
            <person name="Liu H."/>
            <person name="Zhao H."/>
            <person name="Xu D."/>
            <person name="Zhang Y."/>
        </authorList>
    </citation>
    <scope>NUCLEOTIDE SEQUENCE [LARGE SCALE GENOMIC DNA]</scope>
    <source>
        <strain evidence="2">cv. Yunnan</strain>
    </source>
</reference>
<dbReference type="EMBL" id="CM042036">
    <property type="protein sequence ID" value="KAI3744508.1"/>
    <property type="molecule type" value="Genomic_DNA"/>
</dbReference>
<keyword evidence="2" id="KW-1185">Reference proteome</keyword>
<accession>A0ACB9DDF3</accession>
<dbReference type="Proteomes" id="UP001056120">
    <property type="component" value="Linkage Group LG19"/>
</dbReference>
<name>A0ACB9DDF3_9ASTR</name>
<organism evidence="1 2">
    <name type="scientific">Smallanthus sonchifolius</name>
    <dbReference type="NCBI Taxonomy" id="185202"/>
    <lineage>
        <taxon>Eukaryota</taxon>
        <taxon>Viridiplantae</taxon>
        <taxon>Streptophyta</taxon>
        <taxon>Embryophyta</taxon>
        <taxon>Tracheophyta</taxon>
        <taxon>Spermatophyta</taxon>
        <taxon>Magnoliopsida</taxon>
        <taxon>eudicotyledons</taxon>
        <taxon>Gunneridae</taxon>
        <taxon>Pentapetalae</taxon>
        <taxon>asterids</taxon>
        <taxon>campanulids</taxon>
        <taxon>Asterales</taxon>
        <taxon>Asteraceae</taxon>
        <taxon>Asteroideae</taxon>
        <taxon>Heliantheae alliance</taxon>
        <taxon>Millerieae</taxon>
        <taxon>Smallanthus</taxon>
    </lineage>
</organism>
<protein>
    <submittedName>
        <fullName evidence="1">Uncharacterized protein</fullName>
    </submittedName>
</protein>
<sequence length="128" mass="15363">MVCAYLDSIGCNISKTMMAEINRVEMPWRMLHNKVDCGIFAMRHMETFIGSTTWQCGFDPEKELEKQTRQITELRYKYVSMILLLDLNNFKDQLLEYAKEFSKSMEGRKEDKKRDLFKEHMQRQDETF</sequence>
<evidence type="ECO:0000313" key="2">
    <source>
        <dbReference type="Proteomes" id="UP001056120"/>
    </source>
</evidence>